<evidence type="ECO:0000256" key="6">
    <source>
        <dbReference type="SAM" id="Phobius"/>
    </source>
</evidence>
<dbReference type="OrthoDB" id="5298131at2"/>
<accession>C4LF80</accession>
<evidence type="ECO:0000313" key="9">
    <source>
        <dbReference type="Proteomes" id="UP000009073"/>
    </source>
</evidence>
<proteinExistence type="predicted"/>
<gene>
    <name evidence="8" type="ordered locus">Tola_1636</name>
</gene>
<keyword evidence="4 6" id="KW-1133">Transmembrane helix</keyword>
<feature type="transmembrane region" description="Helical" evidence="6">
    <location>
        <begin position="107"/>
        <end position="129"/>
    </location>
</feature>
<dbReference type="SUPFAM" id="SSF103481">
    <property type="entry name" value="Multidrug resistance efflux transporter EmrE"/>
    <property type="match status" value="2"/>
</dbReference>
<evidence type="ECO:0000256" key="4">
    <source>
        <dbReference type="ARBA" id="ARBA00022989"/>
    </source>
</evidence>
<evidence type="ECO:0000256" key="1">
    <source>
        <dbReference type="ARBA" id="ARBA00004651"/>
    </source>
</evidence>
<feature type="transmembrane region" description="Helical" evidence="6">
    <location>
        <begin position="138"/>
        <end position="157"/>
    </location>
</feature>
<dbReference type="InterPro" id="IPR037185">
    <property type="entry name" value="EmrE-like"/>
</dbReference>
<sequence>MTASNTISISYADARTSSGDLLKLGIMVLLWGFSWPAMKICLLSISPLWLAAIRFGSAALCLFLFTGIRGELKFPVKQDIPIIASVGLLQMMAFTVLGLIAMTKVAAGQAALLAYTTPLWVSLITVVVLRRSLGKSQLYAVIAGLLGIVVVFSPSLLNGQSAAIIGDIMLLGAALCWSIVIVHVRQHQWHSSPLMLAPWQMLLSALPLMIIALITEGIPHINWNTELVSLLVFIGPLATCFCFVISLAVGRRINSVSMSVATLGVPVIGLFSSILFLGEKITLAIAVGVVLILCSLVGILIGPAKMGDQQI</sequence>
<feature type="transmembrane region" description="Helical" evidence="6">
    <location>
        <begin position="163"/>
        <end position="184"/>
    </location>
</feature>
<feature type="transmembrane region" description="Helical" evidence="6">
    <location>
        <begin position="283"/>
        <end position="302"/>
    </location>
</feature>
<evidence type="ECO:0000256" key="3">
    <source>
        <dbReference type="ARBA" id="ARBA00022692"/>
    </source>
</evidence>
<evidence type="ECO:0000313" key="8">
    <source>
        <dbReference type="EMBL" id="ACQ93247.1"/>
    </source>
</evidence>
<keyword evidence="5 6" id="KW-0472">Membrane</keyword>
<feature type="transmembrane region" description="Helical" evidence="6">
    <location>
        <begin position="256"/>
        <end position="277"/>
    </location>
</feature>
<feature type="transmembrane region" description="Helical" evidence="6">
    <location>
        <begin position="196"/>
        <end position="215"/>
    </location>
</feature>
<reference evidence="9" key="1">
    <citation type="submission" date="2009-05" db="EMBL/GenBank/DDBJ databases">
        <title>Complete sequence of Tolumonas auensis DSM 9187.</title>
        <authorList>
            <consortium name="US DOE Joint Genome Institute"/>
            <person name="Lucas S."/>
            <person name="Copeland A."/>
            <person name="Lapidus A."/>
            <person name="Glavina del Rio T."/>
            <person name="Tice H."/>
            <person name="Bruce D."/>
            <person name="Goodwin L."/>
            <person name="Pitluck S."/>
            <person name="Chertkov O."/>
            <person name="Brettin T."/>
            <person name="Detter J.C."/>
            <person name="Han C."/>
            <person name="Larimer F."/>
            <person name="Land M."/>
            <person name="Hauser L."/>
            <person name="Kyrpides N."/>
            <person name="Mikhailova N."/>
            <person name="Spring S."/>
            <person name="Beller H."/>
        </authorList>
    </citation>
    <scope>NUCLEOTIDE SEQUENCE [LARGE SCALE GENOMIC DNA]</scope>
    <source>
        <strain evidence="9">DSM 9187 / TA4</strain>
    </source>
</reference>
<feature type="transmembrane region" description="Helical" evidence="6">
    <location>
        <begin position="51"/>
        <end position="68"/>
    </location>
</feature>
<feature type="transmembrane region" description="Helical" evidence="6">
    <location>
        <begin position="21"/>
        <end position="45"/>
    </location>
</feature>
<keyword evidence="2" id="KW-1003">Cell membrane</keyword>
<dbReference type="Proteomes" id="UP000009073">
    <property type="component" value="Chromosome"/>
</dbReference>
<evidence type="ECO:0000256" key="5">
    <source>
        <dbReference type="ARBA" id="ARBA00023136"/>
    </source>
</evidence>
<keyword evidence="9" id="KW-1185">Reference proteome</keyword>
<dbReference type="GO" id="GO:0005886">
    <property type="term" value="C:plasma membrane"/>
    <property type="evidence" value="ECO:0007669"/>
    <property type="project" value="UniProtKB-SubCell"/>
</dbReference>
<reference evidence="8 9" key="2">
    <citation type="journal article" date="2011" name="Stand. Genomic Sci.">
        <title>Complete genome sequence of Tolumonas auensis type strain (TA 4).</title>
        <authorList>
            <person name="Chertkov O."/>
            <person name="Copeland A."/>
            <person name="Lucas S."/>
            <person name="Lapidus A."/>
            <person name="Berry K.W."/>
            <person name="Detter J.C."/>
            <person name="Del Rio T.G."/>
            <person name="Hammon N."/>
            <person name="Dalin E."/>
            <person name="Tice H."/>
            <person name="Pitluck S."/>
            <person name="Richardson P."/>
            <person name="Bruce D."/>
            <person name="Goodwin L."/>
            <person name="Han C."/>
            <person name="Tapia R."/>
            <person name="Saunders E."/>
            <person name="Schmutz J."/>
            <person name="Brettin T."/>
            <person name="Larimer F."/>
            <person name="Land M."/>
            <person name="Hauser L."/>
            <person name="Spring S."/>
            <person name="Rohde M."/>
            <person name="Kyrpides N.C."/>
            <person name="Ivanova N."/>
            <person name="Goker M."/>
            <person name="Beller H.R."/>
            <person name="Klenk H.P."/>
            <person name="Woyke T."/>
        </authorList>
    </citation>
    <scope>NUCLEOTIDE SEQUENCE [LARGE SCALE GENOMIC DNA]</scope>
    <source>
        <strain evidence="9">DSM 9187 / TA4</strain>
    </source>
</reference>
<organism evidence="8 9">
    <name type="scientific">Tolumonas auensis (strain DSM 9187 / NBRC 110442 / TA 4)</name>
    <dbReference type="NCBI Taxonomy" id="595494"/>
    <lineage>
        <taxon>Bacteria</taxon>
        <taxon>Pseudomonadati</taxon>
        <taxon>Pseudomonadota</taxon>
        <taxon>Gammaproteobacteria</taxon>
        <taxon>Aeromonadales</taxon>
        <taxon>Aeromonadaceae</taxon>
        <taxon>Tolumonas</taxon>
    </lineage>
</organism>
<evidence type="ECO:0000259" key="7">
    <source>
        <dbReference type="Pfam" id="PF00892"/>
    </source>
</evidence>
<dbReference type="STRING" id="595494.Tola_1636"/>
<feature type="transmembrane region" description="Helical" evidence="6">
    <location>
        <begin position="80"/>
        <end position="101"/>
    </location>
</feature>
<dbReference type="EMBL" id="CP001616">
    <property type="protein sequence ID" value="ACQ93247.1"/>
    <property type="molecule type" value="Genomic_DNA"/>
</dbReference>
<dbReference type="InterPro" id="IPR050638">
    <property type="entry name" value="AA-Vitamin_Transporters"/>
</dbReference>
<evidence type="ECO:0000256" key="2">
    <source>
        <dbReference type="ARBA" id="ARBA00022475"/>
    </source>
</evidence>
<dbReference type="eggNOG" id="COG0697">
    <property type="taxonomic scope" value="Bacteria"/>
</dbReference>
<feature type="domain" description="EamA" evidence="7">
    <location>
        <begin position="165"/>
        <end position="300"/>
    </location>
</feature>
<protein>
    <recommendedName>
        <fullName evidence="7">EamA domain-containing protein</fullName>
    </recommendedName>
</protein>
<dbReference type="KEGG" id="tau:Tola_1636"/>
<dbReference type="Pfam" id="PF00892">
    <property type="entry name" value="EamA"/>
    <property type="match status" value="2"/>
</dbReference>
<dbReference type="PANTHER" id="PTHR32322">
    <property type="entry name" value="INNER MEMBRANE TRANSPORTER"/>
    <property type="match status" value="1"/>
</dbReference>
<name>C4LF80_TOLAT</name>
<dbReference type="RefSeq" id="WP_015878718.1">
    <property type="nucleotide sequence ID" value="NC_012691.1"/>
</dbReference>
<feature type="domain" description="EamA" evidence="7">
    <location>
        <begin position="26"/>
        <end position="152"/>
    </location>
</feature>
<dbReference type="AlphaFoldDB" id="C4LF80"/>
<comment type="subcellular location">
    <subcellularLocation>
        <location evidence="1">Cell membrane</location>
        <topology evidence="1">Multi-pass membrane protein</topology>
    </subcellularLocation>
</comment>
<feature type="transmembrane region" description="Helical" evidence="6">
    <location>
        <begin position="227"/>
        <end position="249"/>
    </location>
</feature>
<dbReference type="PANTHER" id="PTHR32322:SF18">
    <property type="entry name" value="S-ADENOSYLMETHIONINE_S-ADENOSYLHOMOCYSTEINE TRANSPORTER"/>
    <property type="match status" value="1"/>
</dbReference>
<dbReference type="HOGENOM" id="CLU_033863_5_0_6"/>
<keyword evidence="3 6" id="KW-0812">Transmembrane</keyword>
<dbReference type="InterPro" id="IPR000620">
    <property type="entry name" value="EamA_dom"/>
</dbReference>